<feature type="transmembrane region" description="Helical" evidence="14">
    <location>
        <begin position="402"/>
        <end position="427"/>
    </location>
</feature>
<dbReference type="GO" id="GO:0005886">
    <property type="term" value="C:plasma membrane"/>
    <property type="evidence" value="ECO:0007669"/>
    <property type="project" value="UniProtKB-SubCell"/>
</dbReference>
<dbReference type="GO" id="GO:0031402">
    <property type="term" value="F:sodium ion binding"/>
    <property type="evidence" value="ECO:0007669"/>
    <property type="project" value="UniProtKB-UniRule"/>
</dbReference>
<dbReference type="AlphaFoldDB" id="A0AA49JEF0"/>
<gene>
    <name evidence="15" type="ORF">K4G66_00475</name>
</gene>
<evidence type="ECO:0000256" key="8">
    <source>
        <dbReference type="ARBA" id="ARBA00023053"/>
    </source>
</evidence>
<comment type="subcellular location">
    <subcellularLocation>
        <location evidence="1 14">Cell membrane</location>
        <topology evidence="1 14">Multi-pass membrane protein</topology>
    </subcellularLocation>
</comment>
<accession>A0AA49JEF0</accession>
<dbReference type="InterPro" id="IPR038377">
    <property type="entry name" value="Na/Glc_symporter_sf"/>
</dbReference>
<evidence type="ECO:0000256" key="5">
    <source>
        <dbReference type="ARBA" id="ARBA00022692"/>
    </source>
</evidence>
<feature type="transmembrane region" description="Helical" evidence="14">
    <location>
        <begin position="434"/>
        <end position="456"/>
    </location>
</feature>
<evidence type="ECO:0000256" key="4">
    <source>
        <dbReference type="ARBA" id="ARBA00022475"/>
    </source>
</evidence>
<feature type="transmembrane region" description="Helical" evidence="14">
    <location>
        <begin position="123"/>
        <end position="141"/>
    </location>
</feature>
<keyword evidence="4 14" id="KW-1003">Cell membrane</keyword>
<keyword evidence="9 14" id="KW-0406">Ion transport</keyword>
<feature type="transmembrane region" description="Helical" evidence="14">
    <location>
        <begin position="71"/>
        <end position="90"/>
    </location>
</feature>
<dbReference type="NCBIfam" id="TIGR00813">
    <property type="entry name" value="sss"/>
    <property type="match status" value="1"/>
</dbReference>
<name>A0AA49JEF0_9BACT</name>
<keyword evidence="11 14" id="KW-0739">Sodium transport</keyword>
<feature type="transmembrane region" description="Helical" evidence="14">
    <location>
        <begin position="230"/>
        <end position="250"/>
    </location>
</feature>
<feature type="transmembrane region" description="Helical" evidence="14">
    <location>
        <begin position="156"/>
        <end position="179"/>
    </location>
</feature>
<comment type="function">
    <text evidence="14">Catalyzes the sodium-dependent uptake of extracellular L-proline.</text>
</comment>
<reference evidence="15" key="1">
    <citation type="journal article" date="2023" name="Comput. Struct. Biotechnol. J.">
        <title>Discovery of a novel marine Bacteroidetes with a rich repertoire of carbohydrate-active enzymes.</title>
        <authorList>
            <person name="Chen B."/>
            <person name="Liu G."/>
            <person name="Chen Q."/>
            <person name="Wang H."/>
            <person name="Liu L."/>
            <person name="Tang K."/>
        </authorList>
    </citation>
    <scope>NUCLEOTIDE SEQUENCE</scope>
    <source>
        <strain evidence="15">TK19036</strain>
    </source>
</reference>
<keyword evidence="10 14" id="KW-0472">Membrane</keyword>
<keyword evidence="14" id="KW-0029">Amino-acid transport</keyword>
<dbReference type="PANTHER" id="PTHR48086">
    <property type="entry name" value="SODIUM/PROLINE SYMPORTER-RELATED"/>
    <property type="match status" value="1"/>
</dbReference>
<evidence type="ECO:0000256" key="7">
    <source>
        <dbReference type="ARBA" id="ARBA00022989"/>
    </source>
</evidence>
<dbReference type="InterPro" id="IPR018212">
    <property type="entry name" value="Na/solute_symporter_CS"/>
</dbReference>
<evidence type="ECO:0000256" key="3">
    <source>
        <dbReference type="ARBA" id="ARBA00022448"/>
    </source>
</evidence>
<evidence type="ECO:0000256" key="2">
    <source>
        <dbReference type="ARBA" id="ARBA00006434"/>
    </source>
</evidence>
<dbReference type="Pfam" id="PF00474">
    <property type="entry name" value="SSF"/>
    <property type="match status" value="1"/>
</dbReference>
<evidence type="ECO:0000256" key="9">
    <source>
        <dbReference type="ARBA" id="ARBA00023065"/>
    </source>
</evidence>
<dbReference type="InterPro" id="IPR050277">
    <property type="entry name" value="Sodium:Solute_Symporter"/>
</dbReference>
<evidence type="ECO:0000256" key="14">
    <source>
        <dbReference type="RuleBase" id="RU366012"/>
    </source>
</evidence>
<dbReference type="PROSITE" id="PS50283">
    <property type="entry name" value="NA_SOLUT_SYMP_3"/>
    <property type="match status" value="1"/>
</dbReference>
<feature type="transmembrane region" description="Helical" evidence="14">
    <location>
        <begin position="462"/>
        <end position="483"/>
    </location>
</feature>
<feature type="transmembrane region" description="Helical" evidence="14">
    <location>
        <begin position="374"/>
        <end position="396"/>
    </location>
</feature>
<keyword evidence="6 14" id="KW-0769">Symport</keyword>
<protein>
    <recommendedName>
        <fullName evidence="14">Sodium/proline symporter</fullName>
    </recommendedName>
    <alternativeName>
        <fullName evidence="14">Proline permease</fullName>
    </alternativeName>
</protein>
<feature type="transmembrane region" description="Helical" evidence="14">
    <location>
        <begin position="6"/>
        <end position="27"/>
    </location>
</feature>
<feature type="transmembrane region" description="Helical" evidence="14">
    <location>
        <begin position="271"/>
        <end position="295"/>
    </location>
</feature>
<proteinExistence type="inferred from homology"/>
<dbReference type="PANTHER" id="PTHR48086:SF3">
    <property type="entry name" value="SODIUM_PROLINE SYMPORTER"/>
    <property type="match status" value="1"/>
</dbReference>
<feature type="transmembrane region" description="Helical" evidence="14">
    <location>
        <begin position="191"/>
        <end position="210"/>
    </location>
</feature>
<dbReference type="PROSITE" id="PS00457">
    <property type="entry name" value="NA_SOLUT_SYMP_2"/>
    <property type="match status" value="1"/>
</dbReference>
<evidence type="ECO:0000313" key="15">
    <source>
        <dbReference type="EMBL" id="WKN37181.1"/>
    </source>
</evidence>
<reference evidence="15" key="2">
    <citation type="journal article" date="2024" name="Antonie Van Leeuwenhoek">
        <title>Roseihalotalea indica gen. nov., sp. nov., a halophilic Bacteroidetes from mesopelagic Southwest Indian Ocean with higher carbohydrate metabolic potential.</title>
        <authorList>
            <person name="Chen B."/>
            <person name="Zhang M."/>
            <person name="Lin D."/>
            <person name="Ye J."/>
            <person name="Tang K."/>
        </authorList>
    </citation>
    <scope>NUCLEOTIDE SEQUENCE</scope>
    <source>
        <strain evidence="15">TK19036</strain>
    </source>
</reference>
<keyword evidence="5 14" id="KW-0812">Transmembrane</keyword>
<keyword evidence="7 14" id="KW-1133">Transmembrane helix</keyword>
<evidence type="ECO:0000256" key="10">
    <source>
        <dbReference type="ARBA" id="ARBA00023136"/>
    </source>
</evidence>
<organism evidence="15">
    <name type="scientific">Roseihalotalea indica</name>
    <dbReference type="NCBI Taxonomy" id="2867963"/>
    <lineage>
        <taxon>Bacteria</taxon>
        <taxon>Pseudomonadati</taxon>
        <taxon>Bacteroidota</taxon>
        <taxon>Cytophagia</taxon>
        <taxon>Cytophagales</taxon>
        <taxon>Catalimonadaceae</taxon>
        <taxon>Roseihalotalea</taxon>
    </lineage>
</organism>
<sequence length="490" mass="53378">MVIKYVVLACYLGVLLLIGFVAAGQIKDIKDYYVGGKRLGYWVAAFSSRATGSSAWALLGLTGMGAIFGVFAYWVVIGTVAGEVVAWFIMGKPFKRLTDHYDSITVPDYLESRFQATSHRLRLVAAVALAFFVTIYVSAQIDATGTAFESFLGWNYYVGAVIGFFIVVLYMSFGGFIAVAWSDVFQGGMMVLGLVLLPLVMLTQTPPNLIDEIRTLDADLLSWWGPGGFSWLNLAKIFGFVMIGLGYLGSPQLFVRFMSVKSENEIDKGKWVSVSLTFIMNVSAVTLGLLGRYLFTSPGEDPTQVLGNGGQEVLIYSADQLLPTLMSGFYIAAVLSAIMSTIDSLLVVASSAVTRDLYQKVYHPDLSDIQLSSFSKKVTLILSLAALGVALTVAVLSPTRTIFWFVIFGWSGIAATFCPVILLSLFWSKYTEQGALASMITGFLSVPFFKFVATQWEGVGPYMTNIAELFPSFLLALAAGYIVSLRTHLS</sequence>
<evidence type="ECO:0000256" key="13">
    <source>
        <dbReference type="RuleBase" id="RU362091"/>
    </source>
</evidence>
<keyword evidence="8 14" id="KW-0915">Sodium</keyword>
<comment type="catalytic activity">
    <reaction evidence="12">
        <text>L-proline(in) + Na(+)(in) = L-proline(out) + Na(+)(out)</text>
        <dbReference type="Rhea" id="RHEA:28967"/>
        <dbReference type="ChEBI" id="CHEBI:29101"/>
        <dbReference type="ChEBI" id="CHEBI:60039"/>
    </reaction>
</comment>
<keyword evidence="3 14" id="KW-0813">Transport</keyword>
<dbReference type="CDD" id="cd11475">
    <property type="entry name" value="SLC5sbd_PutP"/>
    <property type="match status" value="1"/>
</dbReference>
<dbReference type="GO" id="GO:0015824">
    <property type="term" value="P:proline transport"/>
    <property type="evidence" value="ECO:0007669"/>
    <property type="project" value="UniProtKB-UniRule"/>
</dbReference>
<dbReference type="InterPro" id="IPR011851">
    <property type="entry name" value="Na/Pro_symporter"/>
</dbReference>
<evidence type="ECO:0000256" key="6">
    <source>
        <dbReference type="ARBA" id="ARBA00022847"/>
    </source>
</evidence>
<dbReference type="GO" id="GO:0005298">
    <property type="term" value="F:proline:sodium symporter activity"/>
    <property type="evidence" value="ECO:0007669"/>
    <property type="project" value="UniProtKB-UniRule"/>
</dbReference>
<dbReference type="InterPro" id="IPR001734">
    <property type="entry name" value="Na/solute_symporter"/>
</dbReference>
<evidence type="ECO:0000256" key="1">
    <source>
        <dbReference type="ARBA" id="ARBA00004651"/>
    </source>
</evidence>
<feature type="transmembrane region" description="Helical" evidence="14">
    <location>
        <begin position="329"/>
        <end position="353"/>
    </location>
</feature>
<dbReference type="Gene3D" id="1.20.1730.10">
    <property type="entry name" value="Sodium/glucose cotransporter"/>
    <property type="match status" value="1"/>
</dbReference>
<evidence type="ECO:0000256" key="11">
    <source>
        <dbReference type="ARBA" id="ARBA00023201"/>
    </source>
</evidence>
<comment type="similarity">
    <text evidence="2 13">Belongs to the sodium:solute symporter (SSF) (TC 2.A.21) family.</text>
</comment>
<dbReference type="EMBL" id="CP120682">
    <property type="protein sequence ID" value="WKN37181.1"/>
    <property type="molecule type" value="Genomic_DNA"/>
</dbReference>
<evidence type="ECO:0000256" key="12">
    <source>
        <dbReference type="ARBA" id="ARBA00033708"/>
    </source>
</evidence>